<feature type="chain" id="PRO_5036209613" evidence="2">
    <location>
        <begin position="20"/>
        <end position="547"/>
    </location>
</feature>
<keyword evidence="2" id="KW-0732">Signal</keyword>
<feature type="signal peptide" evidence="2">
    <location>
        <begin position="1"/>
        <end position="19"/>
    </location>
</feature>
<reference evidence="3" key="1">
    <citation type="submission" date="2020-11" db="EMBL/GenBank/DDBJ databases">
        <authorList>
            <person name="Tran Van P."/>
        </authorList>
    </citation>
    <scope>NUCLEOTIDE SEQUENCE</scope>
</reference>
<sequence length="547" mass="60360">MQKRGIILLFILGVSLVLGKPVDEEKKEEESKSKVEEIKEDEKPSSREGKSLLPVPPEVVVTSGTLTIKDAGSNRQSRLVRVGPDGIPIIMGVRVPDDESDKKTWRNAKVINGELFTKEDEAAAENRVKEARELPEAREGDRQPRILNQDAALGKRDGRPLQQQDSSFQNFYDPDTNGYNTQDATSYGTAYQDSQGYGNTGQSGGLLYSNQYNDGKKPVGVVAGPADPSDFVLREYNFQGAPGGPSFSVPVPVPKDQAQGYGYTESGFGYGPSQYESYYQPGRPNNYRQQGNNGNNMIQRMSNRFRNLVKRRYQQWQQFVSPVMDPLREAGQRISENLGIVEPMQQLNERLAGVVGAPTTPLLVGSAVALGALGLGAYALNNIQVEVTRKSGKSVDQVKILPDTAKSLGNETDTEGEVKPKVKRSADDASFLSNVLEGIENPHGFLNSISDYGADQWKESPCTQRVVCDLLTIVPFNVLDDVEFRLNNFFSLVESREDHGLQMARKEFMESVRRRNCGIYVCGGEGVDGSRIDPVDPNAESLQRLPR</sequence>
<organism evidence="3">
    <name type="scientific">Darwinula stevensoni</name>
    <dbReference type="NCBI Taxonomy" id="69355"/>
    <lineage>
        <taxon>Eukaryota</taxon>
        <taxon>Metazoa</taxon>
        <taxon>Ecdysozoa</taxon>
        <taxon>Arthropoda</taxon>
        <taxon>Crustacea</taxon>
        <taxon>Oligostraca</taxon>
        <taxon>Ostracoda</taxon>
        <taxon>Podocopa</taxon>
        <taxon>Podocopida</taxon>
        <taxon>Darwinulocopina</taxon>
        <taxon>Darwinuloidea</taxon>
        <taxon>Darwinulidae</taxon>
        <taxon>Darwinula</taxon>
    </lineage>
</organism>
<evidence type="ECO:0000313" key="4">
    <source>
        <dbReference type="Proteomes" id="UP000677054"/>
    </source>
</evidence>
<feature type="compositionally biased region" description="Basic and acidic residues" evidence="1">
    <location>
        <begin position="131"/>
        <end position="144"/>
    </location>
</feature>
<dbReference type="EMBL" id="LR899921">
    <property type="protein sequence ID" value="CAD7243306.1"/>
    <property type="molecule type" value="Genomic_DNA"/>
</dbReference>
<dbReference type="OrthoDB" id="8190309at2759"/>
<evidence type="ECO:0000256" key="1">
    <source>
        <dbReference type="SAM" id="MobiDB-lite"/>
    </source>
</evidence>
<accession>A0A7R9A5A0</accession>
<protein>
    <submittedName>
        <fullName evidence="3">Uncharacterized protein</fullName>
    </submittedName>
</protein>
<proteinExistence type="predicted"/>
<feature type="region of interest" description="Disordered" evidence="1">
    <location>
        <begin position="131"/>
        <end position="174"/>
    </location>
</feature>
<feature type="compositionally biased region" description="Basic and acidic residues" evidence="1">
    <location>
        <begin position="23"/>
        <end position="50"/>
    </location>
</feature>
<dbReference type="AlphaFoldDB" id="A0A7R9A5A0"/>
<name>A0A7R9A5A0_9CRUS</name>
<gene>
    <name evidence="3" type="ORF">DSTB1V02_LOCUS3231</name>
</gene>
<evidence type="ECO:0000313" key="3">
    <source>
        <dbReference type="EMBL" id="CAD7243306.1"/>
    </source>
</evidence>
<evidence type="ECO:0000256" key="2">
    <source>
        <dbReference type="SAM" id="SignalP"/>
    </source>
</evidence>
<dbReference type="EMBL" id="CAJPEV010000404">
    <property type="protein sequence ID" value="CAG0884936.1"/>
    <property type="molecule type" value="Genomic_DNA"/>
</dbReference>
<dbReference type="Proteomes" id="UP000677054">
    <property type="component" value="Unassembled WGS sequence"/>
</dbReference>
<feature type="region of interest" description="Disordered" evidence="1">
    <location>
        <begin position="23"/>
        <end position="53"/>
    </location>
</feature>
<feature type="compositionally biased region" description="Polar residues" evidence="1">
    <location>
        <begin position="161"/>
        <end position="170"/>
    </location>
</feature>
<keyword evidence="4" id="KW-1185">Reference proteome</keyword>